<dbReference type="AlphaFoldDB" id="A0AA40DNM0"/>
<gene>
    <name evidence="1" type="ORF">B0H67DRAFT_647939</name>
</gene>
<evidence type="ECO:0000313" key="1">
    <source>
        <dbReference type="EMBL" id="KAK0707796.1"/>
    </source>
</evidence>
<dbReference type="EMBL" id="JAUKUA010000006">
    <property type="protein sequence ID" value="KAK0707796.1"/>
    <property type="molecule type" value="Genomic_DNA"/>
</dbReference>
<name>A0AA40DNM0_9PEZI</name>
<sequence>MESLIKLRGPDQFKTRRGRNLFWVTFEHVAVRCIQANEPCPPICWQWLADISPFIGDEDRSALAVYYFLLEASVFIHSVMQARYESPKPADALAAVPQVLERLATVDAVDMPYYLLPRFPTQGYLWNNYRCVRALVYHAVVELLDFASSAVAGEESQHVRAALQGLRSASLEITHDMVQAVLDNLCTDAENDPDTNTHWELNTLCWGDTLKHLWAVSNIAEVSGVGSRQHKQVDRLLARMYRHLGIEGPQEVNLKFKLSSNMDTG</sequence>
<dbReference type="Proteomes" id="UP001172102">
    <property type="component" value="Unassembled WGS sequence"/>
</dbReference>
<proteinExistence type="predicted"/>
<protein>
    <submittedName>
        <fullName evidence="1">Uncharacterized protein</fullName>
    </submittedName>
</protein>
<accession>A0AA40DNM0</accession>
<reference evidence="1" key="1">
    <citation type="submission" date="2023-06" db="EMBL/GenBank/DDBJ databases">
        <title>Genome-scale phylogeny and comparative genomics of the fungal order Sordariales.</title>
        <authorList>
            <consortium name="Lawrence Berkeley National Laboratory"/>
            <person name="Hensen N."/>
            <person name="Bonometti L."/>
            <person name="Westerberg I."/>
            <person name="Brannstrom I.O."/>
            <person name="Guillou S."/>
            <person name="Cros-Aarteil S."/>
            <person name="Calhoun S."/>
            <person name="Haridas S."/>
            <person name="Kuo A."/>
            <person name="Mondo S."/>
            <person name="Pangilinan J."/>
            <person name="Riley R."/>
            <person name="Labutti K."/>
            <person name="Andreopoulos B."/>
            <person name="Lipzen A."/>
            <person name="Chen C."/>
            <person name="Yanf M."/>
            <person name="Daum C."/>
            <person name="Ng V."/>
            <person name="Clum A."/>
            <person name="Steindorff A."/>
            <person name="Ohm R."/>
            <person name="Martin F."/>
            <person name="Silar P."/>
            <person name="Natvig D."/>
            <person name="Lalanne C."/>
            <person name="Gautier V."/>
            <person name="Ament-Velasquez S.L."/>
            <person name="Kruys A."/>
            <person name="Hutchinson M.I."/>
            <person name="Powell A.J."/>
            <person name="Barry K."/>
            <person name="Miller A.N."/>
            <person name="Grigoriev I.V."/>
            <person name="Debuchy R."/>
            <person name="Gladieux P."/>
            <person name="Thoren M.H."/>
            <person name="Johannesson H."/>
        </authorList>
    </citation>
    <scope>NUCLEOTIDE SEQUENCE</scope>
    <source>
        <strain evidence="1">SMH4607-1</strain>
    </source>
</reference>
<organism evidence="1 2">
    <name type="scientific">Lasiosphaeris hirsuta</name>
    <dbReference type="NCBI Taxonomy" id="260670"/>
    <lineage>
        <taxon>Eukaryota</taxon>
        <taxon>Fungi</taxon>
        <taxon>Dikarya</taxon>
        <taxon>Ascomycota</taxon>
        <taxon>Pezizomycotina</taxon>
        <taxon>Sordariomycetes</taxon>
        <taxon>Sordariomycetidae</taxon>
        <taxon>Sordariales</taxon>
        <taxon>Lasiosphaeriaceae</taxon>
        <taxon>Lasiosphaeris</taxon>
    </lineage>
</organism>
<keyword evidence="2" id="KW-1185">Reference proteome</keyword>
<evidence type="ECO:0000313" key="2">
    <source>
        <dbReference type="Proteomes" id="UP001172102"/>
    </source>
</evidence>
<comment type="caution">
    <text evidence="1">The sequence shown here is derived from an EMBL/GenBank/DDBJ whole genome shotgun (WGS) entry which is preliminary data.</text>
</comment>